<proteinExistence type="predicted"/>
<dbReference type="Gramene" id="LPERR10G06880.2">
    <property type="protein sequence ID" value="LPERR10G06880.2"/>
    <property type="gene ID" value="LPERR10G06880"/>
</dbReference>
<keyword evidence="2" id="KW-1185">Reference proteome</keyword>
<name>A0A0D9XJK6_9ORYZ</name>
<accession>A0A0D9XJK6</accession>
<organism evidence="1 2">
    <name type="scientific">Leersia perrieri</name>
    <dbReference type="NCBI Taxonomy" id="77586"/>
    <lineage>
        <taxon>Eukaryota</taxon>
        <taxon>Viridiplantae</taxon>
        <taxon>Streptophyta</taxon>
        <taxon>Embryophyta</taxon>
        <taxon>Tracheophyta</taxon>
        <taxon>Spermatophyta</taxon>
        <taxon>Magnoliopsida</taxon>
        <taxon>Liliopsida</taxon>
        <taxon>Poales</taxon>
        <taxon>Poaceae</taxon>
        <taxon>BOP clade</taxon>
        <taxon>Oryzoideae</taxon>
        <taxon>Oryzeae</taxon>
        <taxon>Oryzinae</taxon>
        <taxon>Leersia</taxon>
    </lineage>
</organism>
<dbReference type="Proteomes" id="UP000032180">
    <property type="component" value="Chromosome 10"/>
</dbReference>
<reference evidence="1 2" key="1">
    <citation type="submission" date="2012-08" db="EMBL/GenBank/DDBJ databases">
        <title>Oryza genome evolution.</title>
        <authorList>
            <person name="Wing R.A."/>
        </authorList>
    </citation>
    <scope>NUCLEOTIDE SEQUENCE</scope>
</reference>
<reference evidence="2" key="2">
    <citation type="submission" date="2013-12" db="EMBL/GenBank/DDBJ databases">
        <authorList>
            <person name="Yu Y."/>
            <person name="Lee S."/>
            <person name="de Baynast K."/>
            <person name="Wissotski M."/>
            <person name="Liu L."/>
            <person name="Talag J."/>
            <person name="Goicoechea J."/>
            <person name="Angelova A."/>
            <person name="Jetty R."/>
            <person name="Kudrna D."/>
            <person name="Golser W."/>
            <person name="Rivera L."/>
            <person name="Zhang J."/>
            <person name="Wing R."/>
        </authorList>
    </citation>
    <scope>NUCLEOTIDE SEQUENCE</scope>
</reference>
<protein>
    <submittedName>
        <fullName evidence="1">Uncharacterized protein</fullName>
    </submittedName>
</protein>
<evidence type="ECO:0000313" key="2">
    <source>
        <dbReference type="Proteomes" id="UP000032180"/>
    </source>
</evidence>
<evidence type="ECO:0000313" key="1">
    <source>
        <dbReference type="EnsemblPlants" id="LPERR10G06880.2"/>
    </source>
</evidence>
<dbReference type="AlphaFoldDB" id="A0A0D9XJK6"/>
<sequence>MTLNASTQMGASSSGFSGFIEPDDVSTESIQISVPSSYRLTRKASIKHKGSQLQLCCMGLQVQFGVSTNIPSILNASTVKLRLMGPT</sequence>
<dbReference type="EnsemblPlants" id="LPERR10G06880.2">
    <property type="protein sequence ID" value="LPERR10G06880.2"/>
    <property type="gene ID" value="LPERR10G06880"/>
</dbReference>
<dbReference type="HOGENOM" id="CLU_2486606_0_0_1"/>
<reference evidence="1" key="3">
    <citation type="submission" date="2015-04" db="UniProtKB">
        <authorList>
            <consortium name="EnsemblPlants"/>
        </authorList>
    </citation>
    <scope>IDENTIFICATION</scope>
</reference>